<reference evidence="2 3" key="1">
    <citation type="submission" date="2020-04" db="EMBL/GenBank/DDBJ databases">
        <title>Rhodospirillaceae bacterium KN72 isolated from deep sea.</title>
        <authorList>
            <person name="Zhang D.-C."/>
        </authorList>
    </citation>
    <scope>NUCLEOTIDE SEQUENCE [LARGE SCALE GENOMIC DNA]</scope>
    <source>
        <strain evidence="2 3">KN72</strain>
    </source>
</reference>
<dbReference type="CDD" id="cd07576">
    <property type="entry name" value="R-amidase_like"/>
    <property type="match status" value="1"/>
</dbReference>
<dbReference type="PANTHER" id="PTHR23088">
    <property type="entry name" value="NITRILASE-RELATED"/>
    <property type="match status" value="1"/>
</dbReference>
<dbReference type="Pfam" id="PF00795">
    <property type="entry name" value="CN_hydrolase"/>
    <property type="match status" value="1"/>
</dbReference>
<name>A0A7Y0HDT7_9PROT</name>
<dbReference type="PANTHER" id="PTHR23088:SF27">
    <property type="entry name" value="DEAMINATED GLUTATHIONE AMIDASE"/>
    <property type="match status" value="1"/>
</dbReference>
<dbReference type="RefSeq" id="WP_169624482.1">
    <property type="nucleotide sequence ID" value="NZ_JABBNT010000002.1"/>
</dbReference>
<comment type="caution">
    <text evidence="2">The sequence shown here is derived from an EMBL/GenBank/DDBJ whole genome shotgun (WGS) entry which is preliminary data.</text>
</comment>
<evidence type="ECO:0000313" key="2">
    <source>
        <dbReference type="EMBL" id="NMM44181.1"/>
    </source>
</evidence>
<accession>A0A7Y0HDT7</accession>
<dbReference type="GO" id="GO:0016787">
    <property type="term" value="F:hydrolase activity"/>
    <property type="evidence" value="ECO:0007669"/>
    <property type="project" value="UniProtKB-KW"/>
</dbReference>
<sequence length="255" mass="27744">MRLALLQTYPVTGVDQGFAALDHWAAEAKAQDADILITPEMFMSGYAIGAAAVREAAAAIHPTALTEIARKHGLALVVGLPERDGEHIYNAAWLIDAEGEIRLRYRKTHLFGDVDRSQFSAGPALSDVVELGGFLLSLGICYDIEFPEFARDAAEKGAEAILVPTANMEPFRSVPMRLVPARAEENAVYVAYANYIGPEAQFVYCGLSCLSGPNGEDVARAALEECLLIGEISHDAIVETRRVLTHLPDRRTDLY</sequence>
<organism evidence="2 3">
    <name type="scientific">Pacificispira spongiicola</name>
    <dbReference type="NCBI Taxonomy" id="2729598"/>
    <lineage>
        <taxon>Bacteria</taxon>
        <taxon>Pseudomonadati</taxon>
        <taxon>Pseudomonadota</taxon>
        <taxon>Alphaproteobacteria</taxon>
        <taxon>Rhodospirillales</taxon>
        <taxon>Rhodospirillaceae</taxon>
        <taxon>Pacificispira</taxon>
    </lineage>
</organism>
<gene>
    <name evidence="2" type="ORF">HH303_06815</name>
</gene>
<evidence type="ECO:0000259" key="1">
    <source>
        <dbReference type="PROSITE" id="PS50263"/>
    </source>
</evidence>
<proteinExistence type="predicted"/>
<keyword evidence="2" id="KW-0378">Hydrolase</keyword>
<dbReference type="Proteomes" id="UP000539372">
    <property type="component" value="Unassembled WGS sequence"/>
</dbReference>
<dbReference type="EMBL" id="JABBNT010000002">
    <property type="protein sequence ID" value="NMM44181.1"/>
    <property type="molecule type" value="Genomic_DNA"/>
</dbReference>
<dbReference type="InterPro" id="IPR003010">
    <property type="entry name" value="C-N_Hydrolase"/>
</dbReference>
<keyword evidence="3" id="KW-1185">Reference proteome</keyword>
<dbReference type="PROSITE" id="PS50263">
    <property type="entry name" value="CN_HYDROLASE"/>
    <property type="match status" value="1"/>
</dbReference>
<dbReference type="Gene3D" id="3.60.110.10">
    <property type="entry name" value="Carbon-nitrogen hydrolase"/>
    <property type="match status" value="1"/>
</dbReference>
<evidence type="ECO:0000313" key="3">
    <source>
        <dbReference type="Proteomes" id="UP000539372"/>
    </source>
</evidence>
<dbReference type="InterPro" id="IPR036526">
    <property type="entry name" value="C-N_Hydrolase_sf"/>
</dbReference>
<dbReference type="SUPFAM" id="SSF56317">
    <property type="entry name" value="Carbon-nitrogen hydrolase"/>
    <property type="match status" value="1"/>
</dbReference>
<dbReference type="InterPro" id="IPR044083">
    <property type="entry name" value="RamA-like"/>
</dbReference>
<dbReference type="AlphaFoldDB" id="A0A7Y0HDT7"/>
<protein>
    <submittedName>
        <fullName evidence="2">Carbon-nitrogen hydrolase family protein</fullName>
    </submittedName>
</protein>
<feature type="domain" description="CN hydrolase" evidence="1">
    <location>
        <begin position="1"/>
        <end position="234"/>
    </location>
</feature>